<comment type="caution">
    <text evidence="2">The sequence shown here is derived from an EMBL/GenBank/DDBJ whole genome shotgun (WGS) entry which is preliminary data.</text>
</comment>
<reference evidence="3" key="1">
    <citation type="journal article" date="2015" name="MBio">
        <title>Genome-Resolved Metagenomic Analysis Reveals Roles for Candidate Phyla and Other Microbial Community Members in Biogeochemical Transformations in Oil Reservoirs.</title>
        <authorList>
            <person name="Hu P."/>
            <person name="Tom L."/>
            <person name="Singh A."/>
            <person name="Thomas B.C."/>
            <person name="Baker B.J."/>
            <person name="Piceno Y.M."/>
            <person name="Andersen G.L."/>
            <person name="Banfield J.F."/>
        </authorList>
    </citation>
    <scope>NUCLEOTIDE SEQUENCE [LARGE SCALE GENOMIC DNA]</scope>
</reference>
<dbReference type="InterPro" id="IPR049945">
    <property type="entry name" value="AAA_22"/>
</dbReference>
<dbReference type="InterPro" id="IPR003593">
    <property type="entry name" value="AAA+_ATPase"/>
</dbReference>
<dbReference type="Proteomes" id="UP000053467">
    <property type="component" value="Unassembled WGS sequence"/>
</dbReference>
<organism evidence="2 3">
    <name type="scientific">candidate division TA06 bacterium 34_109</name>
    <dbReference type="NCBI Taxonomy" id="1635277"/>
    <lineage>
        <taxon>Bacteria</taxon>
        <taxon>Bacteria division TA06</taxon>
    </lineage>
</organism>
<evidence type="ECO:0000259" key="1">
    <source>
        <dbReference type="SMART" id="SM00382"/>
    </source>
</evidence>
<name>A0A101I1H9_UNCT6</name>
<proteinExistence type="predicted"/>
<protein>
    <submittedName>
        <fullName evidence="2">General secretion pathway protein-related protein</fullName>
    </submittedName>
</protein>
<dbReference type="GO" id="GO:0016887">
    <property type="term" value="F:ATP hydrolysis activity"/>
    <property type="evidence" value="ECO:0007669"/>
    <property type="project" value="InterPro"/>
</dbReference>
<dbReference type="InterPro" id="IPR027417">
    <property type="entry name" value="P-loop_NTPase"/>
</dbReference>
<dbReference type="EMBL" id="LGGX01000010">
    <property type="protein sequence ID" value="KUK86915.1"/>
    <property type="molecule type" value="Genomic_DNA"/>
</dbReference>
<dbReference type="AlphaFoldDB" id="A0A101I1H9"/>
<sequence>MNYESFFQMSFEPFANIPDTRFFFETNQHKMALLRLMHAADKMRGFALLVGDVGTGKTTVARKLLAYLTRNPKFQTGLIVLTHENFSDEWLFKRIGQIIGLKDTTNLMKDPMNILTRQLINLDREGKKTVILIDEANKLSDSRIVEQIRGFLNLELNDRRIITFILIGVPELERHILQNESLQQRIAARTYLKSLSKDETYGYIKYRLSVVGANISSIFSPDSIDLIHSYSNGRPRLINTICDNALLEAAFLQRVPVDSTMIEEVSESLGLKKQQFENFKRQL</sequence>
<evidence type="ECO:0000313" key="3">
    <source>
        <dbReference type="Proteomes" id="UP000053467"/>
    </source>
</evidence>
<dbReference type="Pfam" id="PF13401">
    <property type="entry name" value="AAA_22"/>
    <property type="match status" value="1"/>
</dbReference>
<dbReference type="InterPro" id="IPR052026">
    <property type="entry name" value="ExeA_AAA_ATPase_DNA-bind"/>
</dbReference>
<feature type="domain" description="AAA+ ATPase" evidence="1">
    <location>
        <begin position="43"/>
        <end position="192"/>
    </location>
</feature>
<dbReference type="PANTHER" id="PTHR35894">
    <property type="entry name" value="GENERAL SECRETION PATHWAY PROTEIN A-RELATED"/>
    <property type="match status" value="1"/>
</dbReference>
<dbReference type="Gene3D" id="3.40.50.300">
    <property type="entry name" value="P-loop containing nucleotide triphosphate hydrolases"/>
    <property type="match status" value="1"/>
</dbReference>
<gene>
    <name evidence="2" type="ORF">XE03_1133</name>
</gene>
<dbReference type="SMART" id="SM00382">
    <property type="entry name" value="AAA"/>
    <property type="match status" value="1"/>
</dbReference>
<evidence type="ECO:0000313" key="2">
    <source>
        <dbReference type="EMBL" id="KUK86915.1"/>
    </source>
</evidence>
<accession>A0A101I1H9</accession>
<dbReference type="PANTHER" id="PTHR35894:SF1">
    <property type="entry name" value="PHOSPHORIBULOKINASE _ URIDINE KINASE FAMILY"/>
    <property type="match status" value="1"/>
</dbReference>
<dbReference type="SUPFAM" id="SSF52540">
    <property type="entry name" value="P-loop containing nucleoside triphosphate hydrolases"/>
    <property type="match status" value="1"/>
</dbReference>